<evidence type="ECO:0000313" key="1">
    <source>
        <dbReference type="EMBL" id="CAB4157528.1"/>
    </source>
</evidence>
<reference evidence="1" key="1">
    <citation type="submission" date="2020-04" db="EMBL/GenBank/DDBJ databases">
        <authorList>
            <person name="Chiriac C."/>
            <person name="Salcher M."/>
            <person name="Ghai R."/>
            <person name="Kavagutti S V."/>
        </authorList>
    </citation>
    <scope>NUCLEOTIDE SEQUENCE</scope>
</reference>
<name>A0A6J5NKV7_9CAUD</name>
<gene>
    <name evidence="1" type="ORF">UFOVP688_30</name>
</gene>
<dbReference type="EMBL" id="LR796659">
    <property type="protein sequence ID" value="CAB4157528.1"/>
    <property type="molecule type" value="Genomic_DNA"/>
</dbReference>
<accession>A0A6J5NKV7</accession>
<proteinExistence type="predicted"/>
<protein>
    <submittedName>
        <fullName evidence="1">Uncharacterized protein</fullName>
    </submittedName>
</protein>
<sequence length="100" mass="10980">MGVEIFEDPVGQRIKALLMNYAMEHYESTPEQLEPGIDRTHLIVSFARQAIIDSLMAEVEVMTFRNVNSKDHQIPTLFIAGVLHAVDVAGGKGSVIGKGE</sequence>
<organism evidence="1">
    <name type="scientific">uncultured Caudovirales phage</name>
    <dbReference type="NCBI Taxonomy" id="2100421"/>
    <lineage>
        <taxon>Viruses</taxon>
        <taxon>Duplodnaviria</taxon>
        <taxon>Heunggongvirae</taxon>
        <taxon>Uroviricota</taxon>
        <taxon>Caudoviricetes</taxon>
        <taxon>Peduoviridae</taxon>
        <taxon>Maltschvirus</taxon>
        <taxon>Maltschvirus maltsch</taxon>
    </lineage>
</organism>